<dbReference type="Gene3D" id="3.90.180.10">
    <property type="entry name" value="Medium-chain alcohol dehydrogenases, catalytic domain"/>
    <property type="match status" value="1"/>
</dbReference>
<dbReference type="PANTHER" id="PTHR45033:SF2">
    <property type="entry name" value="ZINC-TYPE ALCOHOL DEHYDROGENASE-LIKE PROTEIN C1773.06C"/>
    <property type="match status" value="1"/>
</dbReference>
<accession>A0A9W6S8P2</accession>
<dbReference type="SUPFAM" id="SSF50129">
    <property type="entry name" value="GroES-like"/>
    <property type="match status" value="1"/>
</dbReference>
<gene>
    <name evidence="2" type="ORF">Airi02_071050</name>
</gene>
<protein>
    <submittedName>
        <fullName evidence="2">Alcohol dehydrogenase</fullName>
    </submittedName>
</protein>
<dbReference type="SUPFAM" id="SSF51735">
    <property type="entry name" value="NAD(P)-binding Rossmann-fold domains"/>
    <property type="match status" value="1"/>
</dbReference>
<dbReference type="Pfam" id="PF08240">
    <property type="entry name" value="ADH_N"/>
    <property type="match status" value="1"/>
</dbReference>
<dbReference type="Pfam" id="PF00107">
    <property type="entry name" value="ADH_zinc_N"/>
    <property type="match status" value="1"/>
</dbReference>
<dbReference type="CDD" id="cd08276">
    <property type="entry name" value="MDR7"/>
    <property type="match status" value="1"/>
</dbReference>
<dbReference type="InterPro" id="IPR013149">
    <property type="entry name" value="ADH-like_C"/>
</dbReference>
<dbReference type="GO" id="GO:0016491">
    <property type="term" value="F:oxidoreductase activity"/>
    <property type="evidence" value="ECO:0007669"/>
    <property type="project" value="InterPro"/>
</dbReference>
<evidence type="ECO:0000313" key="3">
    <source>
        <dbReference type="Proteomes" id="UP001165074"/>
    </source>
</evidence>
<feature type="domain" description="Enoyl reductase (ER)" evidence="1">
    <location>
        <begin position="18"/>
        <end position="347"/>
    </location>
</feature>
<dbReference type="InterPro" id="IPR013154">
    <property type="entry name" value="ADH-like_N"/>
</dbReference>
<dbReference type="PANTHER" id="PTHR45033">
    <property type="match status" value="1"/>
</dbReference>
<proteinExistence type="predicted"/>
<reference evidence="2" key="1">
    <citation type="submission" date="2023-03" db="EMBL/GenBank/DDBJ databases">
        <title>Actinoallomurus iriomotensis NBRC 103684.</title>
        <authorList>
            <person name="Ichikawa N."/>
            <person name="Sato H."/>
            <person name="Tonouchi N."/>
        </authorList>
    </citation>
    <scope>NUCLEOTIDE SEQUENCE</scope>
    <source>
        <strain evidence="2">NBRC 103684</strain>
    </source>
</reference>
<organism evidence="2 3">
    <name type="scientific">Actinoallomurus iriomotensis</name>
    <dbReference type="NCBI Taxonomy" id="478107"/>
    <lineage>
        <taxon>Bacteria</taxon>
        <taxon>Bacillati</taxon>
        <taxon>Actinomycetota</taxon>
        <taxon>Actinomycetes</taxon>
        <taxon>Streptosporangiales</taxon>
        <taxon>Thermomonosporaceae</taxon>
        <taxon>Actinoallomurus</taxon>
    </lineage>
</organism>
<dbReference type="SMART" id="SM00829">
    <property type="entry name" value="PKS_ER"/>
    <property type="match status" value="1"/>
</dbReference>
<dbReference type="InterPro" id="IPR036291">
    <property type="entry name" value="NAD(P)-bd_dom_sf"/>
</dbReference>
<dbReference type="InterPro" id="IPR020843">
    <property type="entry name" value="ER"/>
</dbReference>
<dbReference type="AlphaFoldDB" id="A0A9W6S8P2"/>
<dbReference type="InterPro" id="IPR011032">
    <property type="entry name" value="GroES-like_sf"/>
</dbReference>
<dbReference type="Gene3D" id="3.40.50.720">
    <property type="entry name" value="NAD(P)-binding Rossmann-like Domain"/>
    <property type="match status" value="1"/>
</dbReference>
<dbReference type="Proteomes" id="UP001165074">
    <property type="component" value="Unassembled WGS sequence"/>
</dbReference>
<dbReference type="InterPro" id="IPR052711">
    <property type="entry name" value="Zinc_ADH-like"/>
</dbReference>
<keyword evidence="3" id="KW-1185">Reference proteome</keyword>
<evidence type="ECO:0000313" key="2">
    <source>
        <dbReference type="EMBL" id="GLY89176.1"/>
    </source>
</evidence>
<comment type="caution">
    <text evidence="2">The sequence shown here is derived from an EMBL/GenBank/DDBJ whole genome shotgun (WGS) entry which is preliminary data.</text>
</comment>
<sequence length="350" mass="37864">MRPPEDRRMYTYRLDEPGEIDGIVRHEAGEPEPGPAQIVVRVHTASLNRRDLLILQRRYPLPSVPGVIPLSDGAGEVVAVGSAVTRFRPGDRVVGAYWPRWHDGRLRPELIDQLGCTLDGMLTEYAVLDEQWAVSVPEHLSWEEAATLPCAALTAWTSLVGGDPLEPGRTVLTLGTGPVALFGLQFAKAMGCRVVATTSSAARAARLRELGADHVIDYTATPEWWRAVREATGGLGADLVVETNGRPTLDQSVRSAALYGQVVLLSVPTVPAGAPGANLEISGEAYKNSLATIRRVFVGSRADHEAMNRAISANLLRPVIDRVFGFAEAREAFAYYRDGAPFGKVVIRVA</sequence>
<evidence type="ECO:0000259" key="1">
    <source>
        <dbReference type="SMART" id="SM00829"/>
    </source>
</evidence>
<name>A0A9W6S8P2_9ACTN</name>
<dbReference type="EMBL" id="BSTK01000012">
    <property type="protein sequence ID" value="GLY89176.1"/>
    <property type="molecule type" value="Genomic_DNA"/>
</dbReference>